<dbReference type="InterPro" id="IPR014322">
    <property type="entry name" value="RNA_pol_sigma-B/F/G"/>
</dbReference>
<keyword evidence="4" id="KW-0804">Transcription</keyword>
<proteinExistence type="predicted"/>
<gene>
    <name evidence="9" type="ORF">EBN03_17635</name>
</gene>
<dbReference type="InterPro" id="IPR036388">
    <property type="entry name" value="WH-like_DNA-bd_sf"/>
</dbReference>
<dbReference type="InterPro" id="IPR013325">
    <property type="entry name" value="RNA_pol_sigma_r2"/>
</dbReference>
<dbReference type="CDD" id="cd06171">
    <property type="entry name" value="Sigma70_r4"/>
    <property type="match status" value="1"/>
</dbReference>
<dbReference type="OrthoDB" id="9804285at2"/>
<feature type="compositionally biased region" description="Polar residues" evidence="5">
    <location>
        <begin position="1"/>
        <end position="13"/>
    </location>
</feature>
<evidence type="ECO:0000313" key="9">
    <source>
        <dbReference type="EMBL" id="RMI31205.1"/>
    </source>
</evidence>
<accession>A0A3M2L5Q0</accession>
<dbReference type="GO" id="GO:0006352">
    <property type="term" value="P:DNA-templated transcription initiation"/>
    <property type="evidence" value="ECO:0007669"/>
    <property type="project" value="InterPro"/>
</dbReference>
<comment type="caution">
    <text evidence="9">The sequence shown here is derived from an EMBL/GenBank/DDBJ whole genome shotgun (WGS) entry which is preliminary data.</text>
</comment>
<evidence type="ECO:0000256" key="4">
    <source>
        <dbReference type="ARBA" id="ARBA00023163"/>
    </source>
</evidence>
<evidence type="ECO:0000256" key="3">
    <source>
        <dbReference type="ARBA" id="ARBA00023125"/>
    </source>
</evidence>
<dbReference type="SUPFAM" id="SSF88659">
    <property type="entry name" value="Sigma3 and sigma4 domains of RNA polymerase sigma factors"/>
    <property type="match status" value="2"/>
</dbReference>
<dbReference type="NCBIfam" id="TIGR02937">
    <property type="entry name" value="sigma70-ECF"/>
    <property type="match status" value="1"/>
</dbReference>
<organism evidence="9 10">
    <name type="scientific">Nocardia stercoris</name>
    <dbReference type="NCBI Taxonomy" id="2483361"/>
    <lineage>
        <taxon>Bacteria</taxon>
        <taxon>Bacillati</taxon>
        <taxon>Actinomycetota</taxon>
        <taxon>Actinomycetes</taxon>
        <taxon>Mycobacteriales</taxon>
        <taxon>Nocardiaceae</taxon>
        <taxon>Nocardia</taxon>
    </lineage>
</organism>
<dbReference type="RefSeq" id="WP_122189156.1">
    <property type="nucleotide sequence ID" value="NZ_RFFH01000007.1"/>
</dbReference>
<evidence type="ECO:0000256" key="5">
    <source>
        <dbReference type="SAM" id="MobiDB-lite"/>
    </source>
</evidence>
<dbReference type="EMBL" id="RFFH01000007">
    <property type="protein sequence ID" value="RMI31205.1"/>
    <property type="molecule type" value="Genomic_DNA"/>
</dbReference>
<dbReference type="NCBIfam" id="TIGR02980">
    <property type="entry name" value="SigBFG"/>
    <property type="match status" value="1"/>
</dbReference>
<evidence type="ECO:0000259" key="6">
    <source>
        <dbReference type="Pfam" id="PF04539"/>
    </source>
</evidence>
<dbReference type="Pfam" id="PF04542">
    <property type="entry name" value="Sigma70_r2"/>
    <property type="match status" value="1"/>
</dbReference>
<dbReference type="GO" id="GO:0016987">
    <property type="term" value="F:sigma factor activity"/>
    <property type="evidence" value="ECO:0007669"/>
    <property type="project" value="UniProtKB-KW"/>
</dbReference>
<keyword evidence="2" id="KW-0731">Sigma factor</keyword>
<dbReference type="Pfam" id="PF04545">
    <property type="entry name" value="Sigma70_r4"/>
    <property type="match status" value="1"/>
</dbReference>
<dbReference type="InterPro" id="IPR007630">
    <property type="entry name" value="RNA_pol_sigma70_r4"/>
</dbReference>
<dbReference type="Gene3D" id="1.20.120.1810">
    <property type="match status" value="1"/>
</dbReference>
<evidence type="ECO:0000259" key="8">
    <source>
        <dbReference type="Pfam" id="PF04545"/>
    </source>
</evidence>
<dbReference type="PRINTS" id="PR00046">
    <property type="entry name" value="SIGMA70FCT"/>
</dbReference>
<feature type="domain" description="RNA polymerase sigma-70 region 4" evidence="8">
    <location>
        <begin position="220"/>
        <end position="267"/>
    </location>
</feature>
<evidence type="ECO:0000313" key="10">
    <source>
        <dbReference type="Proteomes" id="UP000279275"/>
    </source>
</evidence>
<keyword evidence="1" id="KW-0805">Transcription regulation</keyword>
<feature type="domain" description="RNA polymerase sigma-70 region 2" evidence="7">
    <location>
        <begin position="50"/>
        <end position="118"/>
    </location>
</feature>
<sequence length="279" mass="30631">MSTEYAAQSGTSFDDTDEGNSYDNIEPCLRKLASLPEGGIEHGRLRDEIIERCLPLGEHIARRYSGRGVEVDDLTQIAAVGVILSVDRFDPANGSTFLSFAVPTIMGEVKRYFRDSTWAVRVPRRVKEVQQHLAAAISELSQRLGHAPTARELAAHLNVDLAEVTQALIANNCYTTDSLDTGGRVLGGDSEQTSSRLDRLSVEDPGYSLVEESLTAGPLLTALPERQRRILVLRFGENKTQAEIAQEIGVSQMHVSRLLSRTLTELRDHAQPPEALRAA</sequence>
<dbReference type="InterPro" id="IPR000943">
    <property type="entry name" value="RNA_pol_sigma70"/>
</dbReference>
<dbReference type="InterPro" id="IPR014284">
    <property type="entry name" value="RNA_pol_sigma-70_dom"/>
</dbReference>
<dbReference type="InterPro" id="IPR007624">
    <property type="entry name" value="RNA_pol_sigma70_r3"/>
</dbReference>
<evidence type="ECO:0000256" key="1">
    <source>
        <dbReference type="ARBA" id="ARBA00023015"/>
    </source>
</evidence>
<name>A0A3M2L5Q0_9NOCA</name>
<keyword evidence="10" id="KW-1185">Reference proteome</keyword>
<feature type="region of interest" description="Disordered" evidence="5">
    <location>
        <begin position="1"/>
        <end position="20"/>
    </location>
</feature>
<protein>
    <submittedName>
        <fullName evidence="9">SigB/SigF/SigG family RNA polymerase sigma factor</fullName>
    </submittedName>
</protein>
<dbReference type="Pfam" id="PF04539">
    <property type="entry name" value="Sigma70_r3"/>
    <property type="match status" value="1"/>
</dbReference>
<dbReference type="InterPro" id="IPR013324">
    <property type="entry name" value="RNA_pol_sigma_r3/r4-like"/>
</dbReference>
<reference evidence="9 10" key="1">
    <citation type="submission" date="2018-10" db="EMBL/GenBank/DDBJ databases">
        <title>Isolation from cow dung.</title>
        <authorList>
            <person name="Ling L."/>
        </authorList>
    </citation>
    <scope>NUCLEOTIDE SEQUENCE [LARGE SCALE GENOMIC DNA]</scope>
    <source>
        <strain evidence="9 10">NEAU-LL90</strain>
    </source>
</reference>
<dbReference type="GO" id="GO:0003677">
    <property type="term" value="F:DNA binding"/>
    <property type="evidence" value="ECO:0007669"/>
    <property type="project" value="UniProtKB-KW"/>
</dbReference>
<dbReference type="SUPFAM" id="SSF88946">
    <property type="entry name" value="Sigma2 domain of RNA polymerase sigma factors"/>
    <property type="match status" value="1"/>
</dbReference>
<dbReference type="Proteomes" id="UP000279275">
    <property type="component" value="Unassembled WGS sequence"/>
</dbReference>
<dbReference type="PANTHER" id="PTHR30385">
    <property type="entry name" value="SIGMA FACTOR F FLAGELLAR"/>
    <property type="match status" value="1"/>
</dbReference>
<feature type="domain" description="RNA polymerase sigma-70 region 3" evidence="6">
    <location>
        <begin position="132"/>
        <end position="180"/>
    </location>
</feature>
<dbReference type="PANTHER" id="PTHR30385:SF4">
    <property type="entry name" value="RNA POLYMERASE SIGMA-E FACTOR"/>
    <property type="match status" value="1"/>
</dbReference>
<dbReference type="AlphaFoldDB" id="A0A3M2L5Q0"/>
<dbReference type="InterPro" id="IPR007627">
    <property type="entry name" value="RNA_pol_sigma70_r2"/>
</dbReference>
<dbReference type="Gene3D" id="1.10.10.10">
    <property type="entry name" value="Winged helix-like DNA-binding domain superfamily/Winged helix DNA-binding domain"/>
    <property type="match status" value="2"/>
</dbReference>
<evidence type="ECO:0000256" key="2">
    <source>
        <dbReference type="ARBA" id="ARBA00023082"/>
    </source>
</evidence>
<keyword evidence="3" id="KW-0238">DNA-binding</keyword>
<evidence type="ECO:0000259" key="7">
    <source>
        <dbReference type="Pfam" id="PF04542"/>
    </source>
</evidence>